<sequence>MQTCAKLRMLDNILDACKLMDEHGFGLSGISYNTILHVIQKSDKPFLVWDVYEHMIKKRMHPNEVTFAIMVSALRKEGKLVRYLNVVERIHGKRCSSPGVVVNTCLVFQIIEEGRIEDGLEGRIKEAIHLMQEMESMELKPFEETFNHLIGGCSQVGDWEESLELCKRMINIGLLPSLLAFNKMVEIISKKRDVKLADELLTVLLDKGFTPDENTYSLLAASYGRAGYVEGILKHYHEMKYRSHSPSASIFCTLISSLCQHGRVREAEEYLLLMKAESLEPHAYVYEALVASHLEKG</sequence>
<evidence type="ECO:0000313" key="2">
    <source>
        <dbReference type="Proteomes" id="UP001060085"/>
    </source>
</evidence>
<name>A0ACC0B9G1_CATRO</name>
<accession>A0ACC0B9G1</accession>
<dbReference type="EMBL" id="CM044704">
    <property type="protein sequence ID" value="KAI5669287.1"/>
    <property type="molecule type" value="Genomic_DNA"/>
</dbReference>
<organism evidence="1 2">
    <name type="scientific">Catharanthus roseus</name>
    <name type="common">Madagascar periwinkle</name>
    <name type="synonym">Vinca rosea</name>
    <dbReference type="NCBI Taxonomy" id="4058"/>
    <lineage>
        <taxon>Eukaryota</taxon>
        <taxon>Viridiplantae</taxon>
        <taxon>Streptophyta</taxon>
        <taxon>Embryophyta</taxon>
        <taxon>Tracheophyta</taxon>
        <taxon>Spermatophyta</taxon>
        <taxon>Magnoliopsida</taxon>
        <taxon>eudicotyledons</taxon>
        <taxon>Gunneridae</taxon>
        <taxon>Pentapetalae</taxon>
        <taxon>asterids</taxon>
        <taxon>lamiids</taxon>
        <taxon>Gentianales</taxon>
        <taxon>Apocynaceae</taxon>
        <taxon>Rauvolfioideae</taxon>
        <taxon>Vinceae</taxon>
        <taxon>Catharanthinae</taxon>
        <taxon>Catharanthus</taxon>
    </lineage>
</organism>
<evidence type="ECO:0000313" key="1">
    <source>
        <dbReference type="EMBL" id="KAI5669287.1"/>
    </source>
</evidence>
<gene>
    <name evidence="1" type="ORF">M9H77_19140</name>
</gene>
<reference evidence="2" key="1">
    <citation type="journal article" date="2023" name="Nat. Plants">
        <title>Single-cell RNA sequencing provides a high-resolution roadmap for understanding the multicellular compartmentation of specialized metabolism.</title>
        <authorList>
            <person name="Sun S."/>
            <person name="Shen X."/>
            <person name="Li Y."/>
            <person name="Li Y."/>
            <person name="Wang S."/>
            <person name="Li R."/>
            <person name="Zhang H."/>
            <person name="Shen G."/>
            <person name="Guo B."/>
            <person name="Wei J."/>
            <person name="Xu J."/>
            <person name="St-Pierre B."/>
            <person name="Chen S."/>
            <person name="Sun C."/>
        </authorList>
    </citation>
    <scope>NUCLEOTIDE SEQUENCE [LARGE SCALE GENOMIC DNA]</scope>
</reference>
<proteinExistence type="predicted"/>
<keyword evidence="2" id="KW-1185">Reference proteome</keyword>
<protein>
    <submittedName>
        <fullName evidence="1">Uncharacterized protein</fullName>
    </submittedName>
</protein>
<dbReference type="Proteomes" id="UP001060085">
    <property type="component" value="Linkage Group LG04"/>
</dbReference>
<comment type="caution">
    <text evidence="1">The sequence shown here is derived from an EMBL/GenBank/DDBJ whole genome shotgun (WGS) entry which is preliminary data.</text>
</comment>